<organism evidence="3 4">
    <name type="scientific">Turicibacter sanguinis</name>
    <dbReference type="NCBI Taxonomy" id="154288"/>
    <lineage>
        <taxon>Bacteria</taxon>
        <taxon>Bacillati</taxon>
        <taxon>Bacillota</taxon>
        <taxon>Erysipelotrichia</taxon>
        <taxon>Erysipelotrichales</taxon>
        <taxon>Turicibacteraceae</taxon>
        <taxon>Turicibacter</taxon>
    </lineage>
</organism>
<feature type="region of interest" description="Disordered" evidence="1">
    <location>
        <begin position="95"/>
        <end position="120"/>
    </location>
</feature>
<sequence>MDEQKIIDIKLQVDKTNVDTSFDKIEKQANTMSNNVSKSTNKTGQSFNHLGRQMQNAFKGVNLRGLMSSMERIKTTVAKTMKQVKSNIQSSLGAFNDSKMKMPTDNTKLPTSNPNDNSIPKQLSLIDKMKKKLKEWGNQHQNTANQIKNANKGLITSFKSLLSAMMPFLGIYAIFSGLRNAINDAMESIETDNMFNTVMGSASKEMSAWVKELNQTVGLGIKNTKQYTATITQMGRAMGLTGQQAIDMSKQMAVMAGDISSFYNTDLASVQADLRSALSGSFETMDKYGVVLRANTIKEYAYANGIANTGAELTNAQRAMATTMMIEEQLGLANGDLARSLKSPSNQTRVLKSNLSDLSVALGKCFTPILTVVLPILNTFVQALTTTINAIANFISQVFALFGVQVDFGVGGVVDEITGGLEDANNSSGGVSDDLANGAESAQKIAKSLSGIDELNVLSDNSSSSSSGSGSAGGIGSGSIETGAIDSAMQQTETKFSQWAKKVAATLQMVWNSLRDGWSSVDGYINDSLDKLRQSFVNLGKSIESFLIRCWNNGGEELIYNIGRLAGAFTGLALDIGSQVIDAVSKLFDHMNPDNNPNTRKFIKAMNEALVACQNFALSAGGWLKTFLDNGGQAFLNNMSDIAFIVGTILVKAFEDGVRAITDFLNSYIGQAIIESFAMLLEDLTGILETMLGWVRDNQEWIEALGLAVLGAWGAFNLINGVITIFNGVMTICSGVMTIVSGAGTILGGVIAFLTSPIGLAILAIGALIAIGVLLWQNWDTIKEKCAELWQGLQTYWSYIKTTVVNKCTEIKDKAVEIWTNIKTWVVEKVVNIKDSIKDKFTQAYTSVTDIFGKIKNKITDTIEGARDNVKNAIDKIKSFFNFEWSLPHLKLPKISISGSFSLNPISVPSFGISWHRKGGILPAGSNAIFGMNGNNLMAGGEISTGGEAILPLSDLFKEMRGMFDAQNRQLISSLSQGNNQPINLILKMDGQTMAKATFKNFKQLAQLGIIDLSELI</sequence>
<dbReference type="Proteomes" id="UP000487649">
    <property type="component" value="Unassembled WGS sequence"/>
</dbReference>
<feature type="transmembrane region" description="Helical" evidence="2">
    <location>
        <begin position="758"/>
        <end position="776"/>
    </location>
</feature>
<evidence type="ECO:0000256" key="2">
    <source>
        <dbReference type="SAM" id="Phobius"/>
    </source>
</evidence>
<dbReference type="Gene3D" id="1.20.120.20">
    <property type="entry name" value="Apolipoprotein"/>
    <property type="match status" value="1"/>
</dbReference>
<evidence type="ECO:0008006" key="5">
    <source>
        <dbReference type="Google" id="ProtNLM"/>
    </source>
</evidence>
<feature type="transmembrane region" description="Helical" evidence="2">
    <location>
        <begin position="731"/>
        <end position="752"/>
    </location>
</feature>
<proteinExistence type="predicted"/>
<evidence type="ECO:0000313" key="3">
    <source>
        <dbReference type="EMBL" id="MTK22612.1"/>
    </source>
</evidence>
<protein>
    <recommendedName>
        <fullName evidence="5">Phage-related protein</fullName>
    </recommendedName>
</protein>
<dbReference type="EMBL" id="WMQE01000045">
    <property type="protein sequence ID" value="MTK22612.1"/>
    <property type="molecule type" value="Genomic_DNA"/>
</dbReference>
<keyword evidence="2" id="KW-0812">Transmembrane</keyword>
<dbReference type="AlphaFoldDB" id="A0A9X4XKI7"/>
<gene>
    <name evidence="3" type="ORF">GMA92_14480</name>
</gene>
<dbReference type="SUPFAM" id="SSF58113">
    <property type="entry name" value="Apolipoprotein A-I"/>
    <property type="match status" value="1"/>
</dbReference>
<keyword evidence="2" id="KW-0472">Membrane</keyword>
<evidence type="ECO:0000313" key="4">
    <source>
        <dbReference type="Proteomes" id="UP000487649"/>
    </source>
</evidence>
<reference evidence="3 4" key="1">
    <citation type="journal article" date="2019" name="Nat. Med.">
        <title>A library of human gut bacterial isolates paired with longitudinal multiomics data enables mechanistic microbiome research.</title>
        <authorList>
            <person name="Poyet M."/>
            <person name="Groussin M."/>
            <person name="Gibbons S.M."/>
            <person name="Avila-Pacheco J."/>
            <person name="Jiang X."/>
            <person name="Kearney S.M."/>
            <person name="Perrotta A.R."/>
            <person name="Berdy B."/>
            <person name="Zhao S."/>
            <person name="Lieberman T.D."/>
            <person name="Swanson P.K."/>
            <person name="Smith M."/>
            <person name="Roesemann S."/>
            <person name="Alexander J.E."/>
            <person name="Rich S.A."/>
            <person name="Livny J."/>
            <person name="Vlamakis H."/>
            <person name="Clish C."/>
            <person name="Bullock K."/>
            <person name="Deik A."/>
            <person name="Scott J."/>
            <person name="Pierce K.A."/>
            <person name="Xavier R.J."/>
            <person name="Alm E.J."/>
        </authorList>
    </citation>
    <scope>NUCLEOTIDE SEQUENCE [LARGE SCALE GENOMIC DNA]</scope>
    <source>
        <strain evidence="3 4">BIOML-A198</strain>
    </source>
</reference>
<name>A0A9X4XKI7_9FIRM</name>
<evidence type="ECO:0000256" key="1">
    <source>
        <dbReference type="SAM" id="MobiDB-lite"/>
    </source>
</evidence>
<comment type="caution">
    <text evidence="3">The sequence shown here is derived from an EMBL/GenBank/DDBJ whole genome shotgun (WGS) entry which is preliminary data.</text>
</comment>
<accession>A0A9X4XKI7</accession>
<feature type="transmembrane region" description="Helical" evidence="2">
    <location>
        <begin position="701"/>
        <end position="719"/>
    </location>
</feature>
<keyword evidence="2" id="KW-1133">Transmembrane helix</keyword>
<feature type="compositionally biased region" description="Polar residues" evidence="1">
    <location>
        <begin position="104"/>
        <end position="120"/>
    </location>
</feature>